<comment type="caution">
    <text evidence="4">The sequence shown here is derived from an EMBL/GenBank/DDBJ whole genome shotgun (WGS) entry which is preliminary data.</text>
</comment>
<reference evidence="4 5" key="1">
    <citation type="submission" date="2024-01" db="EMBL/GenBank/DDBJ databases">
        <title>Genome assemblies of Stephania.</title>
        <authorList>
            <person name="Yang L."/>
        </authorList>
    </citation>
    <scope>NUCLEOTIDE SEQUENCE [LARGE SCALE GENOMIC DNA]</scope>
    <source>
        <strain evidence="4">QJT</strain>
        <tissue evidence="4">Leaf</tissue>
    </source>
</reference>
<evidence type="ECO:0000256" key="1">
    <source>
        <dbReference type="ARBA" id="ARBA00022741"/>
    </source>
</evidence>
<sequence>MTNPIKPQTLIPLGLATVAEDDEATILEIKASPVSPQPTRSALKMLRSEGEEEKLVPAVSEFDAQLQTMELLDNEIFTAGYNAVVMHIHCIVEELEIFKLLHQIDPKTKKPMKKM</sequence>
<dbReference type="GO" id="GO:0005525">
    <property type="term" value="F:GTP binding"/>
    <property type="evidence" value="ECO:0007669"/>
    <property type="project" value="UniProtKB-KW"/>
</dbReference>
<keyword evidence="2" id="KW-0342">GTP-binding</keyword>
<feature type="domain" description="GTP-eEF1A C-terminal" evidence="3">
    <location>
        <begin position="61"/>
        <end position="114"/>
    </location>
</feature>
<dbReference type="Pfam" id="PF22594">
    <property type="entry name" value="GTP-eEF1A_C"/>
    <property type="match status" value="1"/>
</dbReference>
<dbReference type="InterPro" id="IPR054696">
    <property type="entry name" value="GTP-eEF1A_C"/>
</dbReference>
<keyword evidence="1" id="KW-0547">Nucleotide-binding</keyword>
<protein>
    <recommendedName>
        <fullName evidence="3">GTP-eEF1A C-terminal domain-containing protein</fullName>
    </recommendedName>
</protein>
<dbReference type="Gene3D" id="2.40.30.10">
    <property type="entry name" value="Translation factors"/>
    <property type="match status" value="1"/>
</dbReference>
<keyword evidence="5" id="KW-1185">Reference proteome</keyword>
<dbReference type="EMBL" id="JBBNAE010000003">
    <property type="protein sequence ID" value="KAK9136932.1"/>
    <property type="molecule type" value="Genomic_DNA"/>
</dbReference>
<proteinExistence type="predicted"/>
<dbReference type="AlphaFoldDB" id="A0AAP0JMW3"/>
<gene>
    <name evidence="4" type="ORF">Sjap_007526</name>
</gene>
<evidence type="ECO:0000256" key="2">
    <source>
        <dbReference type="ARBA" id="ARBA00023134"/>
    </source>
</evidence>
<dbReference type="SUPFAM" id="SSF50465">
    <property type="entry name" value="EF-Tu/eEF-1alpha/eIF2-gamma C-terminal domain"/>
    <property type="match status" value="1"/>
</dbReference>
<dbReference type="InterPro" id="IPR009001">
    <property type="entry name" value="Transl_elong_EF1A/Init_IF2_C"/>
</dbReference>
<evidence type="ECO:0000259" key="3">
    <source>
        <dbReference type="Pfam" id="PF22594"/>
    </source>
</evidence>
<name>A0AAP0JMW3_9MAGN</name>
<accession>A0AAP0JMW3</accession>
<dbReference type="Proteomes" id="UP001417504">
    <property type="component" value="Unassembled WGS sequence"/>
</dbReference>
<evidence type="ECO:0000313" key="5">
    <source>
        <dbReference type="Proteomes" id="UP001417504"/>
    </source>
</evidence>
<organism evidence="4 5">
    <name type="scientific">Stephania japonica</name>
    <dbReference type="NCBI Taxonomy" id="461633"/>
    <lineage>
        <taxon>Eukaryota</taxon>
        <taxon>Viridiplantae</taxon>
        <taxon>Streptophyta</taxon>
        <taxon>Embryophyta</taxon>
        <taxon>Tracheophyta</taxon>
        <taxon>Spermatophyta</taxon>
        <taxon>Magnoliopsida</taxon>
        <taxon>Ranunculales</taxon>
        <taxon>Menispermaceae</taxon>
        <taxon>Menispermoideae</taxon>
        <taxon>Cissampelideae</taxon>
        <taxon>Stephania</taxon>
    </lineage>
</organism>
<evidence type="ECO:0000313" key="4">
    <source>
        <dbReference type="EMBL" id="KAK9136932.1"/>
    </source>
</evidence>